<feature type="region of interest" description="Disordered" evidence="1">
    <location>
        <begin position="129"/>
        <end position="298"/>
    </location>
</feature>
<name>A0A8S9PHU2_BRACR</name>
<gene>
    <name evidence="2" type="ORF">F2Q69_00005431</name>
</gene>
<comment type="caution">
    <text evidence="2">The sequence shown here is derived from an EMBL/GenBank/DDBJ whole genome shotgun (WGS) entry which is preliminary data.</text>
</comment>
<evidence type="ECO:0000313" key="2">
    <source>
        <dbReference type="EMBL" id="KAF3512383.1"/>
    </source>
</evidence>
<feature type="compositionally biased region" description="Basic and acidic residues" evidence="1">
    <location>
        <begin position="426"/>
        <end position="437"/>
    </location>
</feature>
<protein>
    <submittedName>
        <fullName evidence="2">Uncharacterized protein</fullName>
    </submittedName>
</protein>
<dbReference type="AlphaFoldDB" id="A0A8S9PHU2"/>
<feature type="compositionally biased region" description="Basic residues" evidence="1">
    <location>
        <begin position="219"/>
        <end position="229"/>
    </location>
</feature>
<sequence>MVHDVHRSIIIFNRRGFSSVSIDVTGCASINCFFFVSISYVDHPDTAAYPEEFIAGARAVALLPQDRWENITVEKIRRLSDRISRRDWRSDLLPVITGKKRRFSLFFRAEQRQICEAKNLPDLSALLGSRLGGSSSNRPPTAPVMREEPRTAVEPSVSIPESTSIVPSGKVVTKKPAGPSTKTGKGKKRPASDSSAATGQEGSSEAVVAETQSDEPPKKKTKKPKKKKKIVQENDREVAVQEDSSDGARTGGDQDGSPITPLTRKKKEKRADNWAASNALVVTEQGEKSGEEIPPPPVVEFKYDGDTPLSYAPDECAELIRQIRGGAKNLPKVKDLIFKDAYIGAARTKVMDVESEPPRTSGGPVTSKEASGFLVSLVLEISDYSQEDQSGSADERRDIEPAGDDAGVEPTELGIAVNEEAVSTEKQIEPKTRRSLEAEPTSIEEMLPTEKDGDEAAIASSEVPKGTSIPDGATGE</sequence>
<accession>A0A8S9PHU2</accession>
<feature type="compositionally biased region" description="Basic and acidic residues" evidence="1">
    <location>
        <begin position="230"/>
        <end position="239"/>
    </location>
</feature>
<reference evidence="2" key="1">
    <citation type="submission" date="2019-12" db="EMBL/GenBank/DDBJ databases">
        <title>Genome sequencing and annotation of Brassica cretica.</title>
        <authorList>
            <person name="Studholme D.J."/>
            <person name="Sarris P."/>
        </authorList>
    </citation>
    <scope>NUCLEOTIDE SEQUENCE</scope>
    <source>
        <strain evidence="2">PFS-109/04</strain>
        <tissue evidence="2">Leaf</tissue>
    </source>
</reference>
<feature type="region of interest" description="Disordered" evidence="1">
    <location>
        <begin position="385"/>
        <end position="476"/>
    </location>
</feature>
<dbReference type="EMBL" id="QGKX02001521">
    <property type="protein sequence ID" value="KAF3512383.1"/>
    <property type="molecule type" value="Genomic_DNA"/>
</dbReference>
<evidence type="ECO:0000256" key="1">
    <source>
        <dbReference type="SAM" id="MobiDB-lite"/>
    </source>
</evidence>
<organism evidence="2 3">
    <name type="scientific">Brassica cretica</name>
    <name type="common">Mustard</name>
    <dbReference type="NCBI Taxonomy" id="69181"/>
    <lineage>
        <taxon>Eukaryota</taxon>
        <taxon>Viridiplantae</taxon>
        <taxon>Streptophyta</taxon>
        <taxon>Embryophyta</taxon>
        <taxon>Tracheophyta</taxon>
        <taxon>Spermatophyta</taxon>
        <taxon>Magnoliopsida</taxon>
        <taxon>eudicotyledons</taxon>
        <taxon>Gunneridae</taxon>
        <taxon>Pentapetalae</taxon>
        <taxon>rosids</taxon>
        <taxon>malvids</taxon>
        <taxon>Brassicales</taxon>
        <taxon>Brassicaceae</taxon>
        <taxon>Brassiceae</taxon>
        <taxon>Brassica</taxon>
    </lineage>
</organism>
<evidence type="ECO:0000313" key="3">
    <source>
        <dbReference type="Proteomes" id="UP000712600"/>
    </source>
</evidence>
<proteinExistence type="predicted"/>
<dbReference type="Proteomes" id="UP000712600">
    <property type="component" value="Unassembled WGS sequence"/>
</dbReference>
<feature type="compositionally biased region" description="Polar residues" evidence="1">
    <location>
        <begin position="192"/>
        <end position="203"/>
    </location>
</feature>